<geneLocation type="plasmid" evidence="2 3">
    <name>unnamed1</name>
</geneLocation>
<dbReference type="PANTHER" id="PTHR47237:SF1">
    <property type="entry name" value="SLL0310 PROTEIN"/>
    <property type="match status" value="1"/>
</dbReference>
<dbReference type="EC" id="2.3.1.-" evidence="2"/>
<name>A0ABY8QN91_9RHOB</name>
<dbReference type="SUPFAM" id="SSF55729">
    <property type="entry name" value="Acyl-CoA N-acyltransferases (Nat)"/>
    <property type="match status" value="1"/>
</dbReference>
<dbReference type="Gene3D" id="3.40.630.90">
    <property type="match status" value="1"/>
</dbReference>
<proteinExistence type="predicted"/>
<dbReference type="PANTHER" id="PTHR47237">
    <property type="entry name" value="SLL0310 PROTEIN"/>
    <property type="match status" value="1"/>
</dbReference>
<dbReference type="PROSITE" id="PS51186">
    <property type="entry name" value="GNAT"/>
    <property type="match status" value="1"/>
</dbReference>
<keyword evidence="2" id="KW-0012">Acyltransferase</keyword>
<dbReference type="EMBL" id="CP124617">
    <property type="protein sequence ID" value="WGW05938.1"/>
    <property type="molecule type" value="Genomic_DNA"/>
</dbReference>
<evidence type="ECO:0000313" key="3">
    <source>
        <dbReference type="Proteomes" id="UP001241605"/>
    </source>
</evidence>
<dbReference type="InterPro" id="IPR000182">
    <property type="entry name" value="GNAT_dom"/>
</dbReference>
<evidence type="ECO:0000259" key="1">
    <source>
        <dbReference type="PROSITE" id="PS51186"/>
    </source>
</evidence>
<dbReference type="InterPro" id="IPR016181">
    <property type="entry name" value="Acyl_CoA_acyltransferase"/>
</dbReference>
<sequence length="277" mass="29465">MTPVTYRTATLAEVGQLLDWAAQEGWNPGIDDAVAFHAADPAGFFVAQTDGQPVAGISVVNHSDSFAFLGLYLCRPAYRGKGIGYGLWAHAMAHAGHRTIGLDGVPAQEENYARSGFVLAGRTRRLVGPIPSEPLTLPLARTQDAEAIAVLDHAANGVTRKRFLREWLRQTANRKTVVVHQAGELVGFATARQCREDCKIGPIVAPDAATALGLAHQAAAALGATTGIIDVPDTCAAFEQRLRRNGFIESFGTARMYRGNPPTTGARLQAVATLELG</sequence>
<dbReference type="RefSeq" id="WP_282302561.1">
    <property type="nucleotide sequence ID" value="NZ_CP124617.1"/>
</dbReference>
<dbReference type="GO" id="GO:0016746">
    <property type="term" value="F:acyltransferase activity"/>
    <property type="evidence" value="ECO:0007669"/>
    <property type="project" value="UniProtKB-KW"/>
</dbReference>
<feature type="domain" description="N-acetyltransferase" evidence="1">
    <location>
        <begin position="4"/>
        <end position="144"/>
    </location>
</feature>
<dbReference type="InterPro" id="IPR041496">
    <property type="entry name" value="YitH/HolE_GNAT"/>
</dbReference>
<protein>
    <submittedName>
        <fullName evidence="2">GNAT family N-acetyltransferase</fullName>
        <ecNumber evidence="2">2.3.1.-</ecNumber>
    </submittedName>
</protein>
<organism evidence="2 3">
    <name type="scientific">Tropicibacter oceani</name>
    <dbReference type="NCBI Taxonomy" id="3058420"/>
    <lineage>
        <taxon>Bacteria</taxon>
        <taxon>Pseudomonadati</taxon>
        <taxon>Pseudomonadota</taxon>
        <taxon>Alphaproteobacteria</taxon>
        <taxon>Rhodobacterales</taxon>
        <taxon>Roseobacteraceae</taxon>
        <taxon>Tropicibacter</taxon>
    </lineage>
</organism>
<reference evidence="2 3" key="1">
    <citation type="submission" date="2023-05" db="EMBL/GenBank/DDBJ databases">
        <title>YMD87, complete Genome.</title>
        <authorList>
            <person name="Zhang J."/>
            <person name="Xu X."/>
        </authorList>
    </citation>
    <scope>NUCLEOTIDE SEQUENCE [LARGE SCALE GENOMIC DNA]</scope>
    <source>
        <strain evidence="2 3">YMD87</strain>
        <plasmid evidence="2 3">unnamed1</plasmid>
    </source>
</reference>
<dbReference type="CDD" id="cd04301">
    <property type="entry name" value="NAT_SF"/>
    <property type="match status" value="1"/>
</dbReference>
<dbReference type="Pfam" id="PF00583">
    <property type="entry name" value="Acetyltransf_1"/>
    <property type="match status" value="1"/>
</dbReference>
<keyword evidence="2" id="KW-0808">Transferase</keyword>
<dbReference type="Gene3D" id="3.40.630.30">
    <property type="match status" value="1"/>
</dbReference>
<evidence type="ECO:0000313" key="2">
    <source>
        <dbReference type="EMBL" id="WGW05938.1"/>
    </source>
</evidence>
<dbReference type="Pfam" id="PF18014">
    <property type="entry name" value="Acetyltransf_18"/>
    <property type="match status" value="1"/>
</dbReference>
<accession>A0ABY8QN91</accession>
<dbReference type="Proteomes" id="UP001241605">
    <property type="component" value="Plasmid unnamed1"/>
</dbReference>
<keyword evidence="2" id="KW-0614">Plasmid</keyword>
<keyword evidence="3" id="KW-1185">Reference proteome</keyword>
<dbReference type="InterPro" id="IPR052729">
    <property type="entry name" value="Acyl/Acetyltrans_Enzymes"/>
</dbReference>
<gene>
    <name evidence="2" type="ORF">QF118_19380</name>
</gene>